<accession>A0A942DXA9</accession>
<dbReference type="RefSeq" id="WP_188254708.1">
    <property type="nucleotide sequence ID" value="NZ_JABVCF010000005.1"/>
</dbReference>
<dbReference type="Gene3D" id="3.40.630.30">
    <property type="match status" value="1"/>
</dbReference>
<reference evidence="4" key="1">
    <citation type="submission" date="2021-04" db="EMBL/GenBank/DDBJ databases">
        <title>Pseudaminobacter soli sp. nov., isolated from paddy soil contaminated by heavy metals.</title>
        <authorList>
            <person name="Zhang K."/>
        </authorList>
    </citation>
    <scope>NUCLEOTIDE SEQUENCE</scope>
    <source>
        <strain evidence="4">19-2017</strain>
    </source>
</reference>
<feature type="domain" description="N-acetyltransferase" evidence="3">
    <location>
        <begin position="9"/>
        <end position="152"/>
    </location>
</feature>
<comment type="caution">
    <text evidence="4">The sequence shown here is derived from an EMBL/GenBank/DDBJ whole genome shotgun (WGS) entry which is preliminary data.</text>
</comment>
<dbReference type="Pfam" id="PF13673">
    <property type="entry name" value="Acetyltransf_10"/>
    <property type="match status" value="1"/>
</dbReference>
<dbReference type="InterPro" id="IPR000182">
    <property type="entry name" value="GNAT_dom"/>
</dbReference>
<dbReference type="PANTHER" id="PTHR43800:SF1">
    <property type="entry name" value="PEPTIDYL-LYSINE N-ACETYLTRANSFERASE YJAB"/>
    <property type="match status" value="1"/>
</dbReference>
<dbReference type="PANTHER" id="PTHR43800">
    <property type="entry name" value="PEPTIDYL-LYSINE N-ACETYLTRANSFERASE YJAB"/>
    <property type="match status" value="1"/>
</dbReference>
<evidence type="ECO:0000256" key="2">
    <source>
        <dbReference type="ARBA" id="ARBA00023315"/>
    </source>
</evidence>
<dbReference type="GO" id="GO:0016747">
    <property type="term" value="F:acyltransferase activity, transferring groups other than amino-acyl groups"/>
    <property type="evidence" value="ECO:0007669"/>
    <property type="project" value="InterPro"/>
</dbReference>
<organism evidence="4 5">
    <name type="scientific">Pseudaminobacter soli</name>
    <name type="common">ex Zhang et al. 2022</name>
    <dbReference type="NCBI Taxonomy" id="2831468"/>
    <lineage>
        <taxon>Bacteria</taxon>
        <taxon>Pseudomonadati</taxon>
        <taxon>Pseudomonadota</taxon>
        <taxon>Alphaproteobacteria</taxon>
        <taxon>Hyphomicrobiales</taxon>
        <taxon>Phyllobacteriaceae</taxon>
        <taxon>Pseudaminobacter</taxon>
    </lineage>
</organism>
<keyword evidence="1 4" id="KW-0808">Transferase</keyword>
<evidence type="ECO:0000313" key="5">
    <source>
        <dbReference type="Proteomes" id="UP000680348"/>
    </source>
</evidence>
<dbReference type="InterPro" id="IPR016181">
    <property type="entry name" value="Acyl_CoA_acyltransferase"/>
</dbReference>
<keyword evidence="2 4" id="KW-0012">Acyltransferase</keyword>
<name>A0A942DXA9_9HYPH</name>
<sequence length="156" mass="17509">MIRKIETTPTIRPATEADLAACARIVNDYIDATDWLPRARSREEMAALFTPDLFASRVLLVADVASAVVGGLSISKEGFVHGMYVDLPFRRHGIGKLLMDEAKSRFPGGLELTVFEPNTGAYHFYEREGFRELPDRRLENPDDGIPLLLMRWDGKS</sequence>
<dbReference type="Proteomes" id="UP000680348">
    <property type="component" value="Unassembled WGS sequence"/>
</dbReference>
<dbReference type="EC" id="2.3.1.-" evidence="4"/>
<keyword evidence="5" id="KW-1185">Reference proteome</keyword>
<gene>
    <name evidence="4" type="ORF">KEU06_11030</name>
</gene>
<dbReference type="AlphaFoldDB" id="A0A942DXA9"/>
<evidence type="ECO:0000256" key="1">
    <source>
        <dbReference type="ARBA" id="ARBA00022679"/>
    </source>
</evidence>
<evidence type="ECO:0000313" key="4">
    <source>
        <dbReference type="EMBL" id="MBS3649141.1"/>
    </source>
</evidence>
<dbReference type="EMBL" id="JAGWCR010000005">
    <property type="protein sequence ID" value="MBS3649141.1"/>
    <property type="molecule type" value="Genomic_DNA"/>
</dbReference>
<protein>
    <submittedName>
        <fullName evidence="4">GNAT family N-acetyltransferase</fullName>
        <ecNumber evidence="4">2.3.1.-</ecNumber>
    </submittedName>
</protein>
<dbReference type="SUPFAM" id="SSF55729">
    <property type="entry name" value="Acyl-CoA N-acyltransferases (Nat)"/>
    <property type="match status" value="1"/>
</dbReference>
<proteinExistence type="predicted"/>
<evidence type="ECO:0000259" key="3">
    <source>
        <dbReference type="PROSITE" id="PS51186"/>
    </source>
</evidence>
<dbReference type="CDD" id="cd04301">
    <property type="entry name" value="NAT_SF"/>
    <property type="match status" value="1"/>
</dbReference>
<dbReference type="PROSITE" id="PS51186">
    <property type="entry name" value="GNAT"/>
    <property type="match status" value="1"/>
</dbReference>